<dbReference type="RefSeq" id="WP_344887465.1">
    <property type="nucleotide sequence ID" value="NZ_BAABAS010000001.1"/>
</dbReference>
<dbReference type="Proteomes" id="UP001501710">
    <property type="component" value="Unassembled WGS sequence"/>
</dbReference>
<dbReference type="EC" id="2.1.1.-" evidence="3"/>
<dbReference type="InterPro" id="IPR002941">
    <property type="entry name" value="DNA_methylase_N4/N6"/>
</dbReference>
<dbReference type="SUPFAM" id="SSF53335">
    <property type="entry name" value="S-adenosyl-L-methionine-dependent methyltransferases"/>
    <property type="match status" value="1"/>
</dbReference>
<name>A0ABP8BR86_9ACTN</name>
<dbReference type="InterPro" id="IPR001091">
    <property type="entry name" value="RM_Methyltransferase"/>
</dbReference>
<comment type="caution">
    <text evidence="5">The sequence shown here is derived from an EMBL/GenBank/DDBJ whole genome shotgun (WGS) entry which is preliminary data.</text>
</comment>
<protein>
    <recommendedName>
        <fullName evidence="3">Methyltransferase</fullName>
        <ecNumber evidence="3">2.1.1.-</ecNumber>
    </recommendedName>
</protein>
<keyword evidence="1" id="KW-0489">Methyltransferase</keyword>
<organism evidence="5 6">
    <name type="scientific">Actinomadura meridiana</name>
    <dbReference type="NCBI Taxonomy" id="559626"/>
    <lineage>
        <taxon>Bacteria</taxon>
        <taxon>Bacillati</taxon>
        <taxon>Actinomycetota</taxon>
        <taxon>Actinomycetes</taxon>
        <taxon>Streptosporangiales</taxon>
        <taxon>Thermomonosporaceae</taxon>
        <taxon>Actinomadura</taxon>
    </lineage>
</organism>
<evidence type="ECO:0000313" key="5">
    <source>
        <dbReference type="EMBL" id="GAA4223257.1"/>
    </source>
</evidence>
<evidence type="ECO:0000256" key="2">
    <source>
        <dbReference type="ARBA" id="ARBA00022679"/>
    </source>
</evidence>
<comment type="similarity">
    <text evidence="3">Belongs to the N(4)/N(6)-methyltransferase family.</text>
</comment>
<dbReference type="Gene3D" id="3.40.50.150">
    <property type="entry name" value="Vaccinia Virus protein VP39"/>
    <property type="match status" value="2"/>
</dbReference>
<accession>A0ABP8BR86</accession>
<sequence>MTVNSHTEPRVFTSVLLTGQQPSRIQRKGRYTPESMAHPAKMLPAIAAQIIATYTEPDGLVVDPMCGIGTTLVEAVHQGRPAIGIEYEAHFARMAAANLRHARSQGAPSASRVLHGDARQVMTTTLAEYASTASLILTSPPYGAATHGQVRTGRDNGGGKIDKFDSRYSTDRRNLAHRPTGELLAGFGQILAGSATLLCPGGVVAVTVRPFRVAGELIDLPGQVITVAQDNGLVLVNRLAALLCGLRDGQIVTRASFFQMIEARRLRDHGIPAMATAHEDLLVFQRRRDLPCEFDEEAGGSVNRCASFGSASLTGLDLVKRGRAGSVGRFRDGRTARTGGVVTS</sequence>
<dbReference type="InterPro" id="IPR029063">
    <property type="entry name" value="SAM-dependent_MTases_sf"/>
</dbReference>
<evidence type="ECO:0000259" key="4">
    <source>
        <dbReference type="Pfam" id="PF01555"/>
    </source>
</evidence>
<evidence type="ECO:0000313" key="6">
    <source>
        <dbReference type="Proteomes" id="UP001501710"/>
    </source>
</evidence>
<keyword evidence="6" id="KW-1185">Reference proteome</keyword>
<evidence type="ECO:0000256" key="1">
    <source>
        <dbReference type="ARBA" id="ARBA00022603"/>
    </source>
</evidence>
<dbReference type="PRINTS" id="PR00508">
    <property type="entry name" value="S21N4MTFRASE"/>
</dbReference>
<evidence type="ECO:0000256" key="3">
    <source>
        <dbReference type="RuleBase" id="RU362026"/>
    </source>
</evidence>
<feature type="domain" description="DNA methylase N-4/N-6" evidence="4">
    <location>
        <begin position="23"/>
        <end position="95"/>
    </location>
</feature>
<dbReference type="EMBL" id="BAABAS010000001">
    <property type="protein sequence ID" value="GAA4223257.1"/>
    <property type="molecule type" value="Genomic_DNA"/>
</dbReference>
<gene>
    <name evidence="5" type="ORF">GCM10022254_00020</name>
</gene>
<keyword evidence="2" id="KW-0808">Transferase</keyword>
<reference evidence="6" key="1">
    <citation type="journal article" date="2019" name="Int. J. Syst. Evol. Microbiol.">
        <title>The Global Catalogue of Microorganisms (GCM) 10K type strain sequencing project: providing services to taxonomists for standard genome sequencing and annotation.</title>
        <authorList>
            <consortium name="The Broad Institute Genomics Platform"/>
            <consortium name="The Broad Institute Genome Sequencing Center for Infectious Disease"/>
            <person name="Wu L."/>
            <person name="Ma J."/>
        </authorList>
    </citation>
    <scope>NUCLEOTIDE SEQUENCE [LARGE SCALE GENOMIC DNA]</scope>
    <source>
        <strain evidence="6">JCM 17440</strain>
    </source>
</reference>
<dbReference type="Pfam" id="PF01555">
    <property type="entry name" value="N6_N4_Mtase"/>
    <property type="match status" value="1"/>
</dbReference>
<proteinExistence type="inferred from homology"/>